<feature type="domain" description="Hemerythrin-like" evidence="1">
    <location>
        <begin position="4"/>
        <end position="139"/>
    </location>
</feature>
<dbReference type="RefSeq" id="WP_169254837.1">
    <property type="nucleotide sequence ID" value="NZ_WTVN01000004.1"/>
</dbReference>
<dbReference type="EMBL" id="WTVN01000004">
    <property type="protein sequence ID" value="NMG42917.1"/>
    <property type="molecule type" value="Genomic_DNA"/>
</dbReference>
<dbReference type="InterPro" id="IPR012312">
    <property type="entry name" value="Hemerythrin-like"/>
</dbReference>
<dbReference type="Proteomes" id="UP000623795">
    <property type="component" value="Unassembled WGS sequence"/>
</dbReference>
<dbReference type="Gene3D" id="1.20.120.520">
    <property type="entry name" value="nmb1532 protein domain like"/>
    <property type="match status" value="1"/>
</dbReference>
<sequence length="194" mass="21122">MKALDIIHDEHRALGAVLQAFGFVLDGIRDGRFEPDFALLAAMIEYITQVPDKLHHPKEDDYLFVKMRERIPAAAALLDQLEAEHAEGARRTAALRGALVHYQGIGPAVFAEFEAAARTYLAASWSHVNREETELLPLARTGLAAQDWAEIDAAFEANKSPWSGPAGEFRALFSRIVNMVPSPMGVGASASAKG</sequence>
<organism evidence="2 3">
    <name type="scientific">Aromatoleum toluvorans</name>
    <dbReference type="NCBI Taxonomy" id="92002"/>
    <lineage>
        <taxon>Bacteria</taxon>
        <taxon>Pseudomonadati</taxon>
        <taxon>Pseudomonadota</taxon>
        <taxon>Betaproteobacteria</taxon>
        <taxon>Rhodocyclales</taxon>
        <taxon>Rhodocyclaceae</taxon>
        <taxon>Aromatoleum</taxon>
    </lineage>
</organism>
<accession>A0ABX1PTZ3</accession>
<comment type="caution">
    <text evidence="2">The sequence shown here is derived from an EMBL/GenBank/DDBJ whole genome shotgun (WGS) entry which is preliminary data.</text>
</comment>
<reference evidence="2 3" key="1">
    <citation type="submission" date="2019-12" db="EMBL/GenBank/DDBJ databases">
        <title>Comparative genomics gives insights into the taxonomy of the Azoarcus-Aromatoleum group and reveals separate origins of nif in the plant-associated Azoarcus and non-plant-associated Aromatoleum sub-groups.</title>
        <authorList>
            <person name="Lafos M."/>
            <person name="Maluk M."/>
            <person name="Batista M."/>
            <person name="Junghare M."/>
            <person name="Carmona M."/>
            <person name="Faoro H."/>
            <person name="Cruz L.M."/>
            <person name="Battistoni F."/>
            <person name="De Souza E."/>
            <person name="Pedrosa F."/>
            <person name="Chen W.-M."/>
            <person name="Poole P.S."/>
            <person name="Dixon R.A."/>
            <person name="James E.K."/>
        </authorList>
    </citation>
    <scope>NUCLEOTIDE SEQUENCE [LARGE SCALE GENOMIC DNA]</scope>
    <source>
        <strain evidence="2 3">Td21</strain>
    </source>
</reference>
<evidence type="ECO:0000313" key="3">
    <source>
        <dbReference type="Proteomes" id="UP000623795"/>
    </source>
</evidence>
<dbReference type="CDD" id="cd12108">
    <property type="entry name" value="Hr-like"/>
    <property type="match status" value="1"/>
</dbReference>
<proteinExistence type="predicted"/>
<dbReference type="PANTHER" id="PTHR39966:SF1">
    <property type="entry name" value="HEMERYTHRIN-LIKE DOMAIN-CONTAINING PROTEIN"/>
    <property type="match status" value="1"/>
</dbReference>
<name>A0ABX1PTZ3_9RHOO</name>
<protein>
    <submittedName>
        <fullName evidence="2">Hemerythrin domain-containing protein</fullName>
    </submittedName>
</protein>
<gene>
    <name evidence="2" type="ORF">GPA22_04105</name>
</gene>
<dbReference type="Pfam" id="PF01814">
    <property type="entry name" value="Hemerythrin"/>
    <property type="match status" value="1"/>
</dbReference>
<evidence type="ECO:0000259" key="1">
    <source>
        <dbReference type="Pfam" id="PF01814"/>
    </source>
</evidence>
<evidence type="ECO:0000313" key="2">
    <source>
        <dbReference type="EMBL" id="NMG42917.1"/>
    </source>
</evidence>
<dbReference type="PANTHER" id="PTHR39966">
    <property type="entry name" value="BLL2471 PROTEIN-RELATED"/>
    <property type="match status" value="1"/>
</dbReference>
<keyword evidence="3" id="KW-1185">Reference proteome</keyword>